<comment type="function">
    <text evidence="1">Core subunit of the mitochondrial membrane respiratory chain NADH dehydrogenase (Complex I) that is believed to belong to the minimal assembly required for catalysis. Complex I functions in the transfer of electrons from NADH to the respiratory chain. The immediate electron acceptor for the enzyme is believed to be ubiquinone.</text>
</comment>
<comment type="catalytic activity">
    <reaction evidence="17 18">
        <text>a ubiquinone + NADH + 5 H(+)(in) = a ubiquinol + NAD(+) + 4 H(+)(out)</text>
        <dbReference type="Rhea" id="RHEA:29091"/>
        <dbReference type="Rhea" id="RHEA-COMP:9565"/>
        <dbReference type="Rhea" id="RHEA-COMP:9566"/>
        <dbReference type="ChEBI" id="CHEBI:15378"/>
        <dbReference type="ChEBI" id="CHEBI:16389"/>
        <dbReference type="ChEBI" id="CHEBI:17976"/>
        <dbReference type="ChEBI" id="CHEBI:57540"/>
        <dbReference type="ChEBI" id="CHEBI:57945"/>
        <dbReference type="EC" id="7.1.1.2"/>
    </reaction>
</comment>
<proteinExistence type="inferred from homology"/>
<evidence type="ECO:0000256" key="7">
    <source>
        <dbReference type="ARBA" id="ARBA00022660"/>
    </source>
</evidence>
<dbReference type="PANTHER" id="PTHR46552:SF1">
    <property type="entry name" value="NADH-UBIQUINONE OXIDOREDUCTASE CHAIN 2"/>
    <property type="match status" value="1"/>
</dbReference>
<evidence type="ECO:0000256" key="8">
    <source>
        <dbReference type="ARBA" id="ARBA00022692"/>
    </source>
</evidence>
<evidence type="ECO:0000256" key="2">
    <source>
        <dbReference type="ARBA" id="ARBA00004448"/>
    </source>
</evidence>
<evidence type="ECO:0000256" key="14">
    <source>
        <dbReference type="ARBA" id="ARBA00023075"/>
    </source>
</evidence>
<evidence type="ECO:0000256" key="4">
    <source>
        <dbReference type="ARBA" id="ARBA00012944"/>
    </source>
</evidence>
<keyword evidence="13 18" id="KW-0520">NAD</keyword>
<comment type="function">
    <text evidence="18">Core subunit of the mitochondrial membrane respiratory chain NADH dehydrogenase (Complex I) which catalyzes electron transfer from NADH through the respiratory chain, using ubiquinone as an electron acceptor. Essential for the catalytic activity and assembly of complex I.</text>
</comment>
<keyword evidence="8 18" id="KW-0812">Transmembrane</keyword>
<dbReference type="EC" id="7.1.1.2" evidence="4 18"/>
<dbReference type="GO" id="GO:0005743">
    <property type="term" value="C:mitochondrial inner membrane"/>
    <property type="evidence" value="ECO:0007669"/>
    <property type="project" value="UniProtKB-SubCell"/>
</dbReference>
<evidence type="ECO:0000256" key="5">
    <source>
        <dbReference type="ARBA" id="ARBA00021008"/>
    </source>
</evidence>
<dbReference type="InterPro" id="IPR001750">
    <property type="entry name" value="ND/Mrp_TM"/>
</dbReference>
<evidence type="ECO:0000259" key="19">
    <source>
        <dbReference type="Pfam" id="PF00361"/>
    </source>
</evidence>
<geneLocation type="mitochondrion" evidence="20"/>
<keyword evidence="11 18" id="KW-0249">Electron transport</keyword>
<evidence type="ECO:0000256" key="18">
    <source>
        <dbReference type="RuleBase" id="RU003403"/>
    </source>
</evidence>
<evidence type="ECO:0000256" key="10">
    <source>
        <dbReference type="ARBA" id="ARBA00022967"/>
    </source>
</evidence>
<evidence type="ECO:0000256" key="9">
    <source>
        <dbReference type="ARBA" id="ARBA00022792"/>
    </source>
</evidence>
<keyword evidence="14 18" id="KW-0830">Ubiquinone</keyword>
<reference evidence="20" key="1">
    <citation type="journal article" date="2022" name="Cladistics">
        <title>Diversification of the phytophagous lineages of true bugs (Insecta: Hemiptera: Heteroptera) shortly after that of the flowering plants.</title>
        <authorList>
            <person name="Ye F."/>
            <person name="Kment P."/>
            <person name="Redei D."/>
            <person name="Luo J.Y."/>
            <person name="Wang Y.H."/>
            <person name="Kuechler S.M."/>
            <person name="Zhang W.W."/>
            <person name="Chen P.P."/>
            <person name="Wu H.Y."/>
            <person name="Wu Y.Z."/>
            <person name="Sun X.Y."/>
            <person name="Ding L."/>
            <person name="Wang Y.R."/>
            <person name="Xie Q."/>
        </authorList>
    </citation>
    <scope>NUCLEOTIDE SEQUENCE</scope>
</reference>
<keyword evidence="15 18" id="KW-0496">Mitochondrion</keyword>
<evidence type="ECO:0000256" key="1">
    <source>
        <dbReference type="ARBA" id="ARBA00003257"/>
    </source>
</evidence>
<organism evidence="20">
    <name type="scientific">Cyrtorhinus sp</name>
    <dbReference type="NCBI Taxonomy" id="2931287"/>
    <lineage>
        <taxon>Eukaryota</taxon>
        <taxon>Metazoa</taxon>
        <taxon>Ecdysozoa</taxon>
        <taxon>Arthropoda</taxon>
        <taxon>Hexapoda</taxon>
        <taxon>Insecta</taxon>
        <taxon>Pterygota</taxon>
        <taxon>Neoptera</taxon>
        <taxon>Paraneoptera</taxon>
        <taxon>Hemiptera</taxon>
        <taxon>Heteroptera</taxon>
        <taxon>Panheteroptera</taxon>
        <taxon>Cimicomorpha</taxon>
        <taxon>Miridae</taxon>
        <taxon>Orthotylini</taxon>
        <taxon>Cyrtorhinus</taxon>
    </lineage>
</organism>
<dbReference type="Pfam" id="PF00361">
    <property type="entry name" value="Proton_antipo_M"/>
    <property type="match status" value="1"/>
</dbReference>
<evidence type="ECO:0000256" key="15">
    <source>
        <dbReference type="ARBA" id="ARBA00023128"/>
    </source>
</evidence>
<keyword evidence="10 18" id="KW-1278">Translocase</keyword>
<evidence type="ECO:0000313" key="20">
    <source>
        <dbReference type="EMBL" id="UPL66050.1"/>
    </source>
</evidence>
<keyword evidence="7 18" id="KW-0679">Respiratory chain</keyword>
<protein>
    <recommendedName>
        <fullName evidence="5 18">NADH-ubiquinone oxidoreductase chain 2</fullName>
        <ecNumber evidence="4 18">7.1.1.2</ecNumber>
    </recommendedName>
</protein>
<evidence type="ECO:0000256" key="3">
    <source>
        <dbReference type="ARBA" id="ARBA00007012"/>
    </source>
</evidence>
<comment type="subcellular location">
    <subcellularLocation>
        <location evidence="2 18">Mitochondrion inner membrane</location>
        <topology evidence="2 18">Multi-pass membrane protein</topology>
    </subcellularLocation>
</comment>
<feature type="transmembrane region" description="Helical" evidence="18">
    <location>
        <begin position="311"/>
        <end position="330"/>
    </location>
</feature>
<evidence type="ECO:0000256" key="12">
    <source>
        <dbReference type="ARBA" id="ARBA00022989"/>
    </source>
</evidence>
<evidence type="ECO:0000256" key="16">
    <source>
        <dbReference type="ARBA" id="ARBA00023136"/>
    </source>
</evidence>
<feature type="domain" description="NADH:quinone oxidoreductase/Mrp antiporter transmembrane" evidence="19">
    <location>
        <begin position="23"/>
        <end position="281"/>
    </location>
</feature>
<feature type="transmembrane region" description="Helical" evidence="18">
    <location>
        <begin position="268"/>
        <end position="286"/>
    </location>
</feature>
<dbReference type="InterPro" id="IPR050175">
    <property type="entry name" value="Complex_I_Subunit_2"/>
</dbReference>
<evidence type="ECO:0000256" key="11">
    <source>
        <dbReference type="ARBA" id="ARBA00022982"/>
    </source>
</evidence>
<dbReference type="PRINTS" id="PR01436">
    <property type="entry name" value="NADHDHGNASE2"/>
</dbReference>
<evidence type="ECO:0000256" key="6">
    <source>
        <dbReference type="ARBA" id="ARBA00022448"/>
    </source>
</evidence>
<evidence type="ECO:0000256" key="13">
    <source>
        <dbReference type="ARBA" id="ARBA00023027"/>
    </source>
</evidence>
<keyword evidence="12 18" id="KW-1133">Transmembrane helix</keyword>
<name>A0A8T9ZY75_9HEMI</name>
<dbReference type="EMBL" id="MW619705">
    <property type="protein sequence ID" value="UPL66050.1"/>
    <property type="molecule type" value="Genomic_DNA"/>
</dbReference>
<dbReference type="PANTHER" id="PTHR46552">
    <property type="entry name" value="NADH-UBIQUINONE OXIDOREDUCTASE CHAIN 2"/>
    <property type="match status" value="1"/>
</dbReference>
<evidence type="ECO:0000256" key="17">
    <source>
        <dbReference type="ARBA" id="ARBA00049551"/>
    </source>
</evidence>
<accession>A0A8T9ZY75</accession>
<dbReference type="InterPro" id="IPR003917">
    <property type="entry name" value="NADH_UbQ_OxRdtase_chain2"/>
</dbReference>
<dbReference type="GO" id="GO:0006120">
    <property type="term" value="P:mitochondrial electron transport, NADH to ubiquinone"/>
    <property type="evidence" value="ECO:0007669"/>
    <property type="project" value="InterPro"/>
</dbReference>
<keyword evidence="16 18" id="KW-0472">Membrane</keyword>
<keyword evidence="9 18" id="KW-0999">Mitochondrion inner membrane</keyword>
<dbReference type="GO" id="GO:0008137">
    <property type="term" value="F:NADH dehydrogenase (ubiquinone) activity"/>
    <property type="evidence" value="ECO:0007669"/>
    <property type="project" value="UniProtKB-EC"/>
</dbReference>
<dbReference type="AlphaFoldDB" id="A0A8T9ZY75"/>
<feature type="transmembrane region" description="Helical" evidence="18">
    <location>
        <begin position="193"/>
        <end position="213"/>
    </location>
</feature>
<sequence length="333" mass="39672">MQTSTKMLFTFIIIMSNMMIFSSTTWMNMWLAMEMNLMSFIPMMSKPKNSFISQSMMMYFLTQSMASMMFITTFLNNNYISNLFNEEMMNFVIMMIMMMKMGMPPFHFWFPEIMNKLNWKTCFIMMTWQKMGPIYILSLNLTMNKTLILMICISSIFGAIGGLNQTSMRKILAYSSMNHLAWLMTSASMFKKSWIMYMMIYSVMLFTLTFMMYNYNIYFLNQMNIFFDKNINKIMITSMMLSLGGLPPFLGFMPKWMVIQYMIGSKEFILMLILVFSSLISMSYYLRMTSSINMLSYMCQKWTMFMKNKNLILMIMFMINMMLPLVIFSMNMF</sequence>
<keyword evidence="6" id="KW-0813">Transport</keyword>
<comment type="similarity">
    <text evidence="3 18">Belongs to the complex I subunit 2 family.</text>
</comment>
<feature type="transmembrane region" description="Helical" evidence="18">
    <location>
        <begin position="234"/>
        <end position="256"/>
    </location>
</feature>